<gene>
    <name evidence="1" type="ORF">EVOR1521_LOCUS11596</name>
</gene>
<accession>A0AA36IDN2</accession>
<evidence type="ECO:0000313" key="1">
    <source>
        <dbReference type="EMBL" id="CAJ1384821.1"/>
    </source>
</evidence>
<proteinExistence type="predicted"/>
<name>A0AA36IDN2_9DINO</name>
<dbReference type="EMBL" id="CAUJNA010001158">
    <property type="protein sequence ID" value="CAJ1384821.1"/>
    <property type="molecule type" value="Genomic_DNA"/>
</dbReference>
<sequence>MAAAQSPEEIWACQNWTAVTCKVLQTGVAYRGSCNRRVHGFPYAECTEQGPVLQRTINPWYDPGGRYVSTSCELRADRRWRWISGRRLGCSNQYLPWALVALNGKRRCAFRYGQESLSEMPDWNSTEQLSESLKNPGKPVRCFVLPDDDECAVALEYPMTSLVAGDDDSQGSGPVFIVGAAVCLCVCCCLVELMNVRKAVDARSLEECQAYALVE</sequence>
<evidence type="ECO:0000313" key="2">
    <source>
        <dbReference type="Proteomes" id="UP001178507"/>
    </source>
</evidence>
<protein>
    <submittedName>
        <fullName evidence="1">Uncharacterized protein</fullName>
    </submittedName>
</protein>
<dbReference type="AlphaFoldDB" id="A0AA36IDN2"/>
<organism evidence="1 2">
    <name type="scientific">Effrenium voratum</name>
    <dbReference type="NCBI Taxonomy" id="2562239"/>
    <lineage>
        <taxon>Eukaryota</taxon>
        <taxon>Sar</taxon>
        <taxon>Alveolata</taxon>
        <taxon>Dinophyceae</taxon>
        <taxon>Suessiales</taxon>
        <taxon>Symbiodiniaceae</taxon>
        <taxon>Effrenium</taxon>
    </lineage>
</organism>
<reference evidence="1" key="1">
    <citation type="submission" date="2023-08" db="EMBL/GenBank/DDBJ databases">
        <authorList>
            <person name="Chen Y."/>
            <person name="Shah S."/>
            <person name="Dougan E. K."/>
            <person name="Thang M."/>
            <person name="Chan C."/>
        </authorList>
    </citation>
    <scope>NUCLEOTIDE SEQUENCE</scope>
</reference>
<comment type="caution">
    <text evidence="1">The sequence shown here is derived from an EMBL/GenBank/DDBJ whole genome shotgun (WGS) entry which is preliminary data.</text>
</comment>
<keyword evidence="2" id="KW-1185">Reference proteome</keyword>
<dbReference type="Proteomes" id="UP001178507">
    <property type="component" value="Unassembled WGS sequence"/>
</dbReference>